<organism evidence="3 4">
    <name type="scientific">Durusdinium trenchii</name>
    <dbReference type="NCBI Taxonomy" id="1381693"/>
    <lineage>
        <taxon>Eukaryota</taxon>
        <taxon>Sar</taxon>
        <taxon>Alveolata</taxon>
        <taxon>Dinophyceae</taxon>
        <taxon>Suessiales</taxon>
        <taxon>Symbiodiniaceae</taxon>
        <taxon>Durusdinium</taxon>
    </lineage>
</organism>
<sequence length="410" mass="44568">MPTATVLMARRLLPLLPLLTLAKDCEGTEQCSRNAGNNLLQFVSRVKQQENSSQLSCSPFTTWPEVDQKDGELIVCFMAADSARPESLIHVIRPTLPSPREDCHVQSLRPVLCASFGHRCVAAAEEENENCAVKTSPAEEITGTSDMLCTCEKAVPVDCFQSLEGVPVDEGGSVGMVKTGSQSTCEEEFLEEWLGQPSASTGATGETGFVREGKDIIKNIKNTLRPDTIGLQECDEPSQIASGTVAPGGEEASEFKGAQGIMKRNGRFRASSSGSRDLEAAGKWGTRYVTWATWADDASGKSFWHFNTHWCVHSGRGRTCNEEVRYRGAINMVDAIRSIAGDAPVVVTGDFNARIDEKGPKHFLQSGFQLAVNDWVDCIFYSHHWSLLSSGTGSKSGSDHNPVYAELLLK</sequence>
<name>A0ABP0R070_9DINO</name>
<protein>
    <recommendedName>
        <fullName evidence="2">Endonuclease/exonuclease/phosphatase domain-containing protein</fullName>
    </recommendedName>
</protein>
<feature type="domain" description="Endonuclease/exonuclease/phosphatase" evidence="2">
    <location>
        <begin position="323"/>
        <end position="400"/>
    </location>
</feature>
<comment type="caution">
    <text evidence="3">The sequence shown here is derived from an EMBL/GenBank/DDBJ whole genome shotgun (WGS) entry which is preliminary data.</text>
</comment>
<dbReference type="EMBL" id="CAXAMN010025273">
    <property type="protein sequence ID" value="CAK9093945.1"/>
    <property type="molecule type" value="Genomic_DNA"/>
</dbReference>
<reference evidence="3 4" key="1">
    <citation type="submission" date="2024-02" db="EMBL/GenBank/DDBJ databases">
        <authorList>
            <person name="Chen Y."/>
            <person name="Shah S."/>
            <person name="Dougan E. K."/>
            <person name="Thang M."/>
            <person name="Chan C."/>
        </authorList>
    </citation>
    <scope>NUCLEOTIDE SEQUENCE [LARGE SCALE GENOMIC DNA]</scope>
</reference>
<dbReference type="SUPFAM" id="SSF56219">
    <property type="entry name" value="DNase I-like"/>
    <property type="match status" value="1"/>
</dbReference>
<keyword evidence="1" id="KW-0732">Signal</keyword>
<evidence type="ECO:0000313" key="4">
    <source>
        <dbReference type="Proteomes" id="UP001642484"/>
    </source>
</evidence>
<evidence type="ECO:0000313" key="3">
    <source>
        <dbReference type="EMBL" id="CAK9093945.1"/>
    </source>
</evidence>
<feature type="chain" id="PRO_5047398784" description="Endonuclease/exonuclease/phosphatase domain-containing protein" evidence="1">
    <location>
        <begin position="28"/>
        <end position="410"/>
    </location>
</feature>
<keyword evidence="4" id="KW-1185">Reference proteome</keyword>
<gene>
    <name evidence="3" type="ORF">CCMP2556_LOCUS44835</name>
</gene>
<evidence type="ECO:0000259" key="2">
    <source>
        <dbReference type="Pfam" id="PF03372"/>
    </source>
</evidence>
<dbReference type="Gene3D" id="3.60.10.10">
    <property type="entry name" value="Endonuclease/exonuclease/phosphatase"/>
    <property type="match status" value="1"/>
</dbReference>
<dbReference type="InterPro" id="IPR005135">
    <property type="entry name" value="Endo/exonuclease/phosphatase"/>
</dbReference>
<dbReference type="Proteomes" id="UP001642484">
    <property type="component" value="Unassembled WGS sequence"/>
</dbReference>
<accession>A0ABP0R070</accession>
<evidence type="ECO:0000256" key="1">
    <source>
        <dbReference type="SAM" id="SignalP"/>
    </source>
</evidence>
<feature type="signal peptide" evidence="1">
    <location>
        <begin position="1"/>
        <end position="27"/>
    </location>
</feature>
<dbReference type="InterPro" id="IPR036691">
    <property type="entry name" value="Endo/exonu/phosph_ase_sf"/>
</dbReference>
<dbReference type="Pfam" id="PF03372">
    <property type="entry name" value="Exo_endo_phos"/>
    <property type="match status" value="1"/>
</dbReference>
<proteinExistence type="predicted"/>